<keyword evidence="1" id="KW-0732">Signal</keyword>
<protein>
    <submittedName>
        <fullName evidence="2">Uncharacterized protein</fullName>
    </submittedName>
</protein>
<accession>A0A7W9BHP4</accession>
<dbReference type="AlphaFoldDB" id="A0A7W9BHP4"/>
<name>A0A7W9BHP4_9RHOB</name>
<feature type="chain" id="PRO_5031338788" evidence="1">
    <location>
        <begin position="20"/>
        <end position="152"/>
    </location>
</feature>
<organism evidence="2 3">
    <name type="scientific">Yoonia ponticola</name>
    <dbReference type="NCBI Taxonomy" id="1524255"/>
    <lineage>
        <taxon>Bacteria</taxon>
        <taxon>Pseudomonadati</taxon>
        <taxon>Pseudomonadota</taxon>
        <taxon>Alphaproteobacteria</taxon>
        <taxon>Rhodobacterales</taxon>
        <taxon>Paracoccaceae</taxon>
        <taxon>Yoonia</taxon>
    </lineage>
</organism>
<dbReference type="Proteomes" id="UP000535415">
    <property type="component" value="Unassembled WGS sequence"/>
</dbReference>
<feature type="signal peptide" evidence="1">
    <location>
        <begin position="1"/>
        <end position="19"/>
    </location>
</feature>
<dbReference type="EMBL" id="JACIJM010000001">
    <property type="protein sequence ID" value="MBB5720675.1"/>
    <property type="molecule type" value="Genomic_DNA"/>
</dbReference>
<evidence type="ECO:0000313" key="3">
    <source>
        <dbReference type="Proteomes" id="UP000535415"/>
    </source>
</evidence>
<dbReference type="RefSeq" id="WP_183524409.1">
    <property type="nucleotide sequence ID" value="NZ_JACIJM010000001.1"/>
</dbReference>
<proteinExistence type="predicted"/>
<sequence>MKSVICLSFFALCATPLAAQTVSDCDWLASAWNLIEPWEKHTKTFSDGAVRLALLDTVEPGAAPLHLLVLSPPYNELGERQCKTIGVAAGIGFGGINWDALAADYDPAVGLVFEVPVSRNDPNTGTFPTSLLSFTLNQATGEIDPVLLAVDE</sequence>
<gene>
    <name evidence="2" type="ORF">FHS72_000279</name>
</gene>
<keyword evidence="3" id="KW-1185">Reference proteome</keyword>
<evidence type="ECO:0000313" key="2">
    <source>
        <dbReference type="EMBL" id="MBB5720675.1"/>
    </source>
</evidence>
<comment type="caution">
    <text evidence="2">The sequence shown here is derived from an EMBL/GenBank/DDBJ whole genome shotgun (WGS) entry which is preliminary data.</text>
</comment>
<evidence type="ECO:0000256" key="1">
    <source>
        <dbReference type="SAM" id="SignalP"/>
    </source>
</evidence>
<reference evidence="2 3" key="1">
    <citation type="submission" date="2020-08" db="EMBL/GenBank/DDBJ databases">
        <title>Genomic Encyclopedia of Type Strains, Phase IV (KMG-IV): sequencing the most valuable type-strain genomes for metagenomic binning, comparative biology and taxonomic classification.</title>
        <authorList>
            <person name="Goeker M."/>
        </authorList>
    </citation>
    <scope>NUCLEOTIDE SEQUENCE [LARGE SCALE GENOMIC DNA]</scope>
    <source>
        <strain evidence="2 3">DSM 101064</strain>
    </source>
</reference>